<dbReference type="InterPro" id="IPR029058">
    <property type="entry name" value="AB_hydrolase_fold"/>
</dbReference>
<dbReference type="AlphaFoldDB" id="A0A1X1WUW4"/>
<name>A0A1X1WUW4_MYCIR</name>
<sequence length="296" mass="32034">MPTPQVGHFRDQAGRGRFLDAYRRCLAALPPVAETIDVPTSFGTVRVYRFDGAGGRPVLLLPGRNACTPMWAENLPGLLRHRSVYTVDLLGEPGLSVQQRPIAGSEDQAQWFGEMLAGLGLDAPHLMGVSFGGWTATNVAIRRPGKVASLTLLDPAVTFAPIAVRMVLASIPLAVPVTPDRYRRWVLRWIAGGAAVDESDPVAALIDSGTSDFVLSQPLPERFTDDQLRRLDLPVLVVLAGRSVIHDARRAAVTARKLLPQGRVELWQDASHAISGEYPEEVAAVAGAFWSEFSSD</sequence>
<dbReference type="GO" id="GO:0004190">
    <property type="term" value="F:aspartic-type endopeptidase activity"/>
    <property type="evidence" value="ECO:0007669"/>
    <property type="project" value="InterPro"/>
</dbReference>
<evidence type="ECO:0000313" key="2">
    <source>
        <dbReference type="EMBL" id="ORV90374.1"/>
    </source>
</evidence>
<dbReference type="Pfam" id="PF00561">
    <property type="entry name" value="Abhydrolase_1"/>
    <property type="match status" value="1"/>
</dbReference>
<dbReference type="InterPro" id="IPR001969">
    <property type="entry name" value="Aspartic_peptidase_AS"/>
</dbReference>
<evidence type="ECO:0000259" key="1">
    <source>
        <dbReference type="Pfam" id="PF00561"/>
    </source>
</evidence>
<feature type="domain" description="AB hydrolase-1" evidence="1">
    <location>
        <begin position="57"/>
        <end position="159"/>
    </location>
</feature>
<dbReference type="PANTHER" id="PTHR43798:SF33">
    <property type="entry name" value="HYDROLASE, PUTATIVE (AFU_ORTHOLOGUE AFUA_2G14860)-RELATED"/>
    <property type="match status" value="1"/>
</dbReference>
<dbReference type="InterPro" id="IPR000073">
    <property type="entry name" value="AB_hydrolase_1"/>
</dbReference>
<dbReference type="GO" id="GO:0016020">
    <property type="term" value="C:membrane"/>
    <property type="evidence" value="ECO:0007669"/>
    <property type="project" value="TreeGrafter"/>
</dbReference>
<evidence type="ECO:0000313" key="3">
    <source>
        <dbReference type="Proteomes" id="UP000193622"/>
    </source>
</evidence>
<dbReference type="SUPFAM" id="SSF53474">
    <property type="entry name" value="alpha/beta-Hydrolases"/>
    <property type="match status" value="1"/>
</dbReference>
<dbReference type="GO" id="GO:0006508">
    <property type="term" value="P:proteolysis"/>
    <property type="evidence" value="ECO:0007669"/>
    <property type="project" value="InterPro"/>
</dbReference>
<comment type="caution">
    <text evidence="2">The sequence shown here is derived from an EMBL/GenBank/DDBJ whole genome shotgun (WGS) entry which is preliminary data.</text>
</comment>
<organism evidence="2 3">
    <name type="scientific">Mycolicibacterium iranicum</name>
    <name type="common">Mycobacterium iranicum</name>
    <dbReference type="NCBI Taxonomy" id="912594"/>
    <lineage>
        <taxon>Bacteria</taxon>
        <taxon>Bacillati</taxon>
        <taxon>Actinomycetota</taxon>
        <taxon>Actinomycetes</taxon>
        <taxon>Mycobacteriales</taxon>
        <taxon>Mycobacteriaceae</taxon>
        <taxon>Mycolicibacterium</taxon>
    </lineage>
</organism>
<dbReference type="Gene3D" id="3.40.50.1820">
    <property type="entry name" value="alpha/beta hydrolase"/>
    <property type="match status" value="1"/>
</dbReference>
<dbReference type="InterPro" id="IPR050266">
    <property type="entry name" value="AB_hydrolase_sf"/>
</dbReference>
<reference evidence="2 3" key="1">
    <citation type="submission" date="2016-01" db="EMBL/GenBank/DDBJ databases">
        <title>The new phylogeny of the genus Mycobacterium.</title>
        <authorList>
            <person name="Tarcisio F."/>
            <person name="Conor M."/>
            <person name="Antonella G."/>
            <person name="Elisabetta G."/>
            <person name="Giulia F.S."/>
            <person name="Sara T."/>
            <person name="Anna F."/>
            <person name="Clotilde B."/>
            <person name="Roberto B."/>
            <person name="Veronica D.S."/>
            <person name="Fabio R."/>
            <person name="Monica P."/>
            <person name="Olivier J."/>
            <person name="Enrico T."/>
            <person name="Nicola S."/>
        </authorList>
    </citation>
    <scope>NUCLEOTIDE SEQUENCE [LARGE SCALE GENOMIC DNA]</scope>
    <source>
        <strain evidence="2 3">DSM 45541</strain>
    </source>
</reference>
<dbReference type="EMBL" id="LQPC01000020">
    <property type="protein sequence ID" value="ORV90374.1"/>
    <property type="molecule type" value="Genomic_DNA"/>
</dbReference>
<dbReference type="PANTHER" id="PTHR43798">
    <property type="entry name" value="MONOACYLGLYCEROL LIPASE"/>
    <property type="match status" value="1"/>
</dbReference>
<gene>
    <name evidence="2" type="ORF">AWC12_06340</name>
</gene>
<proteinExistence type="predicted"/>
<dbReference type="PROSITE" id="PS00141">
    <property type="entry name" value="ASP_PROTEASE"/>
    <property type="match status" value="1"/>
</dbReference>
<accession>A0A1X1WUW4</accession>
<dbReference type="RefSeq" id="WP_085172856.1">
    <property type="nucleotide sequence ID" value="NZ_LQPC01000020.1"/>
</dbReference>
<protein>
    <submittedName>
        <fullName evidence="2">Carboxylesterase</fullName>
    </submittedName>
</protein>
<dbReference type="Proteomes" id="UP000193622">
    <property type="component" value="Unassembled WGS sequence"/>
</dbReference>